<dbReference type="PROSITE" id="PS51387">
    <property type="entry name" value="FAD_PCMH"/>
    <property type="match status" value="1"/>
</dbReference>
<dbReference type="InterPro" id="IPR016169">
    <property type="entry name" value="FAD-bd_PCMH_sub2"/>
</dbReference>
<dbReference type="Pfam" id="PF02913">
    <property type="entry name" value="FAD-oxidase_C"/>
    <property type="match status" value="1"/>
</dbReference>
<keyword evidence="2" id="KW-0285">Flavoprotein</keyword>
<evidence type="ECO:0000313" key="6">
    <source>
        <dbReference type="EMBL" id="MBF8378051.1"/>
    </source>
</evidence>
<dbReference type="Gene3D" id="3.30.465.10">
    <property type="match status" value="1"/>
</dbReference>
<accession>A0ABS0F411</accession>
<evidence type="ECO:0000313" key="7">
    <source>
        <dbReference type="Proteomes" id="UP000642910"/>
    </source>
</evidence>
<dbReference type="PANTHER" id="PTHR11748:SF103">
    <property type="entry name" value="GLYCOLATE OXIDASE SUBUNIT GLCE"/>
    <property type="match status" value="1"/>
</dbReference>
<dbReference type="PANTHER" id="PTHR11748">
    <property type="entry name" value="D-LACTATE DEHYDROGENASE"/>
    <property type="match status" value="1"/>
</dbReference>
<feature type="domain" description="FAD-binding PCMH-type" evidence="5">
    <location>
        <begin position="36"/>
        <end position="215"/>
    </location>
</feature>
<dbReference type="InterPro" id="IPR016164">
    <property type="entry name" value="FAD-linked_Oxase-like_C"/>
</dbReference>
<name>A0ABS0F411_9BACL</name>
<evidence type="ECO:0000256" key="4">
    <source>
        <dbReference type="ARBA" id="ARBA00023002"/>
    </source>
</evidence>
<evidence type="ECO:0000256" key="1">
    <source>
        <dbReference type="ARBA" id="ARBA00001974"/>
    </source>
</evidence>
<dbReference type="RefSeq" id="WP_067850379.1">
    <property type="nucleotide sequence ID" value="NZ_JADPKZ010000040.1"/>
</dbReference>
<dbReference type="InterPro" id="IPR004113">
    <property type="entry name" value="FAD-bd_oxidored_4_C"/>
</dbReference>
<dbReference type="InterPro" id="IPR036318">
    <property type="entry name" value="FAD-bd_PCMH-like_sf"/>
</dbReference>
<keyword evidence="3" id="KW-0274">FAD</keyword>
<sequence length="436" mass="45364">MPLQSKPLPVDTADALHDATGLPARAVPMCTVHPGESSKDTCAVEAKCEADVLAVLAYARELGLTVLPYGSGRHLAYGPPGEVPDLALTLRPMNRVTSFSPGDLVVSAEPGITIGELASVLAQRGLMLPFDPPAPADATLGGLLSTGLSGPRRALYGSLRDLAISLRVALADGRVIRTGAKVVKNVAGYDMTKLFIGACGTLGVVTEITLKLRPLPMHRETALVRGPAAALAELRSRIAQSTLVPSRIEMVGGADLGSDFVLAVDCDEPRSSAKAQTDAIRAMSRDFGLTVDVVEGEHADAWWSDLAQSLAERQVCIRLQGPPTSLFAAMPRALEAASALAEPAESVTLSAGGLTGVARIAFQPARAISDRPAPLGAIADLAAGASLDMVVERAPAEVRAKHQPTLAPASLALMQRLKHTFDPANLLSPGRFVGGM</sequence>
<dbReference type="Gene3D" id="1.10.45.10">
    <property type="entry name" value="Vanillyl-alcohol Oxidase, Chain A, domain 4"/>
    <property type="match status" value="1"/>
</dbReference>
<comment type="cofactor">
    <cofactor evidence="1">
        <name>FAD</name>
        <dbReference type="ChEBI" id="CHEBI:57692"/>
    </cofactor>
</comment>
<dbReference type="InterPro" id="IPR016171">
    <property type="entry name" value="Vanillyl_alc_oxidase_C-sub2"/>
</dbReference>
<evidence type="ECO:0000256" key="2">
    <source>
        <dbReference type="ARBA" id="ARBA00022630"/>
    </source>
</evidence>
<comment type="caution">
    <text evidence="6">The sequence shown here is derived from an EMBL/GenBank/DDBJ whole genome shotgun (WGS) entry which is preliminary data.</text>
</comment>
<dbReference type="SUPFAM" id="SSF56176">
    <property type="entry name" value="FAD-binding/transporter-associated domain-like"/>
    <property type="match status" value="1"/>
</dbReference>
<protein>
    <submittedName>
        <fullName evidence="6">FAD-binding oxidoreductase</fullName>
    </submittedName>
</protein>
<dbReference type="Pfam" id="PF01565">
    <property type="entry name" value="FAD_binding_4"/>
    <property type="match status" value="1"/>
</dbReference>
<dbReference type="SUPFAM" id="SSF55103">
    <property type="entry name" value="FAD-linked oxidases, C-terminal domain"/>
    <property type="match status" value="1"/>
</dbReference>
<organism evidence="6 7">
    <name type="scientific">Alicyclobacillus mali</name>
    <name type="common">ex Roth et al. 2021</name>
    <dbReference type="NCBI Taxonomy" id="1123961"/>
    <lineage>
        <taxon>Bacteria</taxon>
        <taxon>Bacillati</taxon>
        <taxon>Bacillota</taxon>
        <taxon>Bacilli</taxon>
        <taxon>Bacillales</taxon>
        <taxon>Alicyclobacillaceae</taxon>
        <taxon>Alicyclobacillus</taxon>
    </lineage>
</organism>
<evidence type="ECO:0000259" key="5">
    <source>
        <dbReference type="PROSITE" id="PS51387"/>
    </source>
</evidence>
<reference evidence="6 7" key="1">
    <citation type="submission" date="2020-11" db="EMBL/GenBank/DDBJ databases">
        <title>Genomic insight of Alicyclobacillus mali FL 18 reveals a new arsenic-resistant strain, with potential in environmental biotechnology.</title>
        <authorList>
            <person name="Fiorentino G."/>
            <person name="Gallo G."/>
            <person name="Aulitto M."/>
        </authorList>
    </citation>
    <scope>NUCLEOTIDE SEQUENCE [LARGE SCALE GENOMIC DNA]</scope>
    <source>
        <strain evidence="6 7">FL 18</strain>
    </source>
</reference>
<dbReference type="InterPro" id="IPR016166">
    <property type="entry name" value="FAD-bd_PCMH"/>
</dbReference>
<proteinExistence type="predicted"/>
<keyword evidence="7" id="KW-1185">Reference proteome</keyword>
<gene>
    <name evidence="6" type="ORF">IW967_09245</name>
</gene>
<dbReference type="EMBL" id="JADPKZ010000040">
    <property type="protein sequence ID" value="MBF8378051.1"/>
    <property type="molecule type" value="Genomic_DNA"/>
</dbReference>
<evidence type="ECO:0000256" key="3">
    <source>
        <dbReference type="ARBA" id="ARBA00022827"/>
    </source>
</evidence>
<dbReference type="InterPro" id="IPR006094">
    <property type="entry name" value="Oxid_FAD_bind_N"/>
</dbReference>
<keyword evidence="4" id="KW-0560">Oxidoreductase</keyword>
<dbReference type="Proteomes" id="UP000642910">
    <property type="component" value="Unassembled WGS sequence"/>
</dbReference>